<proteinExistence type="predicted"/>
<name>A0A2N9FAL8_FAGSY</name>
<protein>
    <submittedName>
        <fullName evidence="2">Uncharacterized protein</fullName>
    </submittedName>
</protein>
<dbReference type="AlphaFoldDB" id="A0A2N9FAL8"/>
<evidence type="ECO:0000256" key="1">
    <source>
        <dbReference type="SAM" id="MobiDB-lite"/>
    </source>
</evidence>
<reference evidence="2" key="1">
    <citation type="submission" date="2018-02" db="EMBL/GenBank/DDBJ databases">
        <authorList>
            <person name="Cohen D.B."/>
            <person name="Kent A.D."/>
        </authorList>
    </citation>
    <scope>NUCLEOTIDE SEQUENCE</scope>
</reference>
<feature type="compositionally biased region" description="Polar residues" evidence="1">
    <location>
        <begin position="91"/>
        <end position="101"/>
    </location>
</feature>
<feature type="compositionally biased region" description="Basic and acidic residues" evidence="1">
    <location>
        <begin position="73"/>
        <end position="83"/>
    </location>
</feature>
<sequence>MAPPINPFKPMGKTAGASPSETGRGKGKGNIKGAEAGKKLKKSTVDIPVPEVATQTTADQEPPRPPPTVHNLEGSDHAEELAPRKKRGRTGASSVSAEGSFSNFEAWAPELLFGPGPYLSETPF</sequence>
<feature type="region of interest" description="Disordered" evidence="1">
    <location>
        <begin position="1"/>
        <end position="101"/>
    </location>
</feature>
<organism evidence="2">
    <name type="scientific">Fagus sylvatica</name>
    <name type="common">Beechnut</name>
    <dbReference type="NCBI Taxonomy" id="28930"/>
    <lineage>
        <taxon>Eukaryota</taxon>
        <taxon>Viridiplantae</taxon>
        <taxon>Streptophyta</taxon>
        <taxon>Embryophyta</taxon>
        <taxon>Tracheophyta</taxon>
        <taxon>Spermatophyta</taxon>
        <taxon>Magnoliopsida</taxon>
        <taxon>eudicotyledons</taxon>
        <taxon>Gunneridae</taxon>
        <taxon>Pentapetalae</taxon>
        <taxon>rosids</taxon>
        <taxon>fabids</taxon>
        <taxon>Fagales</taxon>
        <taxon>Fagaceae</taxon>
        <taxon>Fagus</taxon>
    </lineage>
</organism>
<gene>
    <name evidence="2" type="ORF">FSB_LOCUS11771</name>
</gene>
<evidence type="ECO:0000313" key="2">
    <source>
        <dbReference type="EMBL" id="SPC83889.1"/>
    </source>
</evidence>
<accession>A0A2N9FAL8</accession>
<dbReference type="EMBL" id="OIVN01000672">
    <property type="protein sequence ID" value="SPC83889.1"/>
    <property type="molecule type" value="Genomic_DNA"/>
</dbReference>